<organism evidence="1 2">
    <name type="scientific">Verticillium longisporum</name>
    <name type="common">Verticillium dahliae var. longisporum</name>
    <dbReference type="NCBI Taxonomy" id="100787"/>
    <lineage>
        <taxon>Eukaryota</taxon>
        <taxon>Fungi</taxon>
        <taxon>Dikarya</taxon>
        <taxon>Ascomycota</taxon>
        <taxon>Pezizomycotina</taxon>
        <taxon>Sordariomycetes</taxon>
        <taxon>Hypocreomycetidae</taxon>
        <taxon>Glomerellales</taxon>
        <taxon>Plectosphaerellaceae</taxon>
        <taxon>Verticillium</taxon>
    </lineage>
</organism>
<dbReference type="EMBL" id="CVQI01013669">
    <property type="protein sequence ID" value="CRK22760.1"/>
    <property type="molecule type" value="Genomic_DNA"/>
</dbReference>
<proteinExistence type="predicted"/>
<gene>
    <name evidence="1" type="ORF">BN1723_012761</name>
</gene>
<accession>A0A0G4LM43</accession>
<dbReference type="AlphaFoldDB" id="A0A0G4LM43"/>
<reference evidence="2" key="1">
    <citation type="submission" date="2015-05" db="EMBL/GenBank/DDBJ databases">
        <authorList>
            <person name="Fogelqvist Johan"/>
        </authorList>
    </citation>
    <scope>NUCLEOTIDE SEQUENCE [LARGE SCALE GENOMIC DNA]</scope>
</reference>
<name>A0A0G4LM43_VERLO</name>
<evidence type="ECO:0000313" key="2">
    <source>
        <dbReference type="Proteomes" id="UP000045706"/>
    </source>
</evidence>
<sequence>MPGSSRMPVSLRDGFNHVKKSRQTNPFLILNLDLLRNIVFFFFVVRWTRKTFWKLKGRGLIGSVVEFYATLRRVLYGYFLRAPGVRGQVQKQPAGVGGPSYGLDAEAVLADGDERNVRGAVLETEDEDAGGITGFANGQVFAVAA</sequence>
<dbReference type="Proteomes" id="UP000045706">
    <property type="component" value="Unassembled WGS sequence"/>
</dbReference>
<protein>
    <submittedName>
        <fullName evidence="1">Uncharacterized protein</fullName>
    </submittedName>
</protein>
<evidence type="ECO:0000313" key="1">
    <source>
        <dbReference type="EMBL" id="CRK22760.1"/>
    </source>
</evidence>